<dbReference type="EMBL" id="CP093349">
    <property type="protein sequence ID" value="WOH07282.1"/>
    <property type="molecule type" value="Genomic_DNA"/>
</dbReference>
<dbReference type="PANTHER" id="PTHR34962">
    <property type="entry name" value="EMBRYO DEFECTIVE 1703-RELATED"/>
    <property type="match status" value="1"/>
</dbReference>
<organism evidence="2 3">
    <name type="scientific">Daucus carota subsp. sativus</name>
    <name type="common">Carrot</name>
    <dbReference type="NCBI Taxonomy" id="79200"/>
    <lineage>
        <taxon>Eukaryota</taxon>
        <taxon>Viridiplantae</taxon>
        <taxon>Streptophyta</taxon>
        <taxon>Embryophyta</taxon>
        <taxon>Tracheophyta</taxon>
        <taxon>Spermatophyta</taxon>
        <taxon>Magnoliopsida</taxon>
        <taxon>eudicotyledons</taxon>
        <taxon>Gunneridae</taxon>
        <taxon>Pentapetalae</taxon>
        <taxon>asterids</taxon>
        <taxon>campanulids</taxon>
        <taxon>Apiales</taxon>
        <taxon>Apiaceae</taxon>
        <taxon>Apioideae</taxon>
        <taxon>Scandiceae</taxon>
        <taxon>Daucinae</taxon>
        <taxon>Daucus</taxon>
        <taxon>Daucus sect. Daucus</taxon>
    </lineage>
</organism>
<dbReference type="Pfam" id="PF11360">
    <property type="entry name" value="DUF3110"/>
    <property type="match status" value="1"/>
</dbReference>
<name>A0AAF1B823_DAUCS</name>
<sequence length="532" mass="59164">MGAAYAATTFFLLPAHNPTRFSRKLLVLRSSAISPPLIRRFRRNRKNYLRPKILRTRPDPVLLEPLFPGAEEILIDPLPDNPLPDPLIEETLKECKFSKFTVFRVGLFLVGAFVVQTIFAVLLFGSGQNGIVDSENESRVLGLNGNGVGKSRVSVGGGGVVYVDEVEMRKKVREIQVMARDVREKERREGKNGNDGDLKGDDVGVDVTRIEKEVVRRLGRRGKGVKKMSVGYMRNDDGDKDGLVAEDINEALLVKKAESESIYVSTIDEAKGCRSLDDGEVDNRSAILRSEALEKTRDDSDGMELLDSARTVEKPNADIVRNDMVDSGEEDVSNATEVTRKKSSKGKGRVKLGKAEPLNGNFFKNLNDFISFQHYYIDTGNSQDVSHEISSGKAVKLDESHKLNGASSQRSTWWLNLPYVLAVVMRTGGDDQEANGLYRIKSTSHSLDDSSHVVAFEDRGDATNFCYLLQSFFEDLDNFSTDIIPIPIEDLAEAVESHWMEVVVVKKGQLQLYAGQPLSDVEMTLRSLVERS</sequence>
<reference evidence="2" key="1">
    <citation type="journal article" date="2016" name="Nat. Genet.">
        <title>A high-quality carrot genome assembly provides new insights into carotenoid accumulation and asterid genome evolution.</title>
        <authorList>
            <person name="Iorizzo M."/>
            <person name="Ellison S."/>
            <person name="Senalik D."/>
            <person name="Zeng P."/>
            <person name="Satapoomin P."/>
            <person name="Huang J."/>
            <person name="Bowman M."/>
            <person name="Iovene M."/>
            <person name="Sanseverino W."/>
            <person name="Cavagnaro P."/>
            <person name="Yildiz M."/>
            <person name="Macko-Podgorni A."/>
            <person name="Moranska E."/>
            <person name="Grzebelus E."/>
            <person name="Grzebelus D."/>
            <person name="Ashrafi H."/>
            <person name="Zheng Z."/>
            <person name="Cheng S."/>
            <person name="Spooner D."/>
            <person name="Van Deynze A."/>
            <person name="Simon P."/>
        </authorList>
    </citation>
    <scope>NUCLEOTIDE SEQUENCE</scope>
    <source>
        <tissue evidence="2">Leaf</tissue>
    </source>
</reference>
<dbReference type="Proteomes" id="UP000077755">
    <property type="component" value="Chromosome 7"/>
</dbReference>
<evidence type="ECO:0000313" key="3">
    <source>
        <dbReference type="Proteomes" id="UP000077755"/>
    </source>
</evidence>
<keyword evidence="1" id="KW-0812">Transmembrane</keyword>
<keyword evidence="1" id="KW-1133">Transmembrane helix</keyword>
<protein>
    <submittedName>
        <fullName evidence="2">Uncharacterized protein</fullName>
    </submittedName>
</protein>
<proteinExistence type="predicted"/>
<dbReference type="AlphaFoldDB" id="A0AAF1B823"/>
<gene>
    <name evidence="2" type="ORF">DCAR_0726712</name>
</gene>
<keyword evidence="3" id="KW-1185">Reference proteome</keyword>
<evidence type="ECO:0000256" key="1">
    <source>
        <dbReference type="SAM" id="Phobius"/>
    </source>
</evidence>
<dbReference type="PANTHER" id="PTHR34962:SF3">
    <property type="entry name" value="ABC SUBFAMILY C PROTEIN"/>
    <property type="match status" value="1"/>
</dbReference>
<feature type="transmembrane region" description="Helical" evidence="1">
    <location>
        <begin position="102"/>
        <end position="124"/>
    </location>
</feature>
<reference evidence="2" key="2">
    <citation type="submission" date="2022-03" db="EMBL/GenBank/DDBJ databases">
        <title>Draft title - Genomic analysis of global carrot germplasm unveils the trajectory of domestication and the origin of high carotenoid orange carrot.</title>
        <authorList>
            <person name="Iorizzo M."/>
            <person name="Ellison S."/>
            <person name="Senalik D."/>
            <person name="Macko-Podgorni A."/>
            <person name="Grzebelus D."/>
            <person name="Bostan H."/>
            <person name="Rolling W."/>
            <person name="Curaba J."/>
            <person name="Simon P."/>
        </authorList>
    </citation>
    <scope>NUCLEOTIDE SEQUENCE</scope>
    <source>
        <tissue evidence="2">Leaf</tissue>
    </source>
</reference>
<evidence type="ECO:0000313" key="2">
    <source>
        <dbReference type="EMBL" id="WOH07282.1"/>
    </source>
</evidence>
<keyword evidence="1" id="KW-0472">Membrane</keyword>
<accession>A0AAF1B823</accession>
<dbReference type="InterPro" id="IPR021503">
    <property type="entry name" value="DUF3110"/>
</dbReference>